<dbReference type="PANTHER" id="PTHR24379:SF121">
    <property type="entry name" value="C2H2-TYPE DOMAIN-CONTAINING PROTEIN"/>
    <property type="match status" value="1"/>
</dbReference>
<dbReference type="HOGENOM" id="CLU_1107079_0_0_1"/>
<evidence type="ECO:0000313" key="7">
    <source>
        <dbReference type="EMBL" id="EPS45531.1"/>
    </source>
</evidence>
<dbReference type="PROSITE" id="PS00028">
    <property type="entry name" value="ZINC_FINGER_C2H2_1"/>
    <property type="match status" value="1"/>
</dbReference>
<dbReference type="PANTHER" id="PTHR24379">
    <property type="entry name" value="KRAB AND ZINC FINGER DOMAIN-CONTAINING"/>
    <property type="match status" value="1"/>
</dbReference>
<dbReference type="Pfam" id="PF00096">
    <property type="entry name" value="zf-C2H2"/>
    <property type="match status" value="1"/>
</dbReference>
<evidence type="ECO:0000256" key="4">
    <source>
        <dbReference type="ARBA" id="ARBA00022833"/>
    </source>
</evidence>
<dbReference type="Proteomes" id="UP000015100">
    <property type="component" value="Unassembled WGS sequence"/>
</dbReference>
<proteinExistence type="predicted"/>
<dbReference type="SUPFAM" id="SSF57667">
    <property type="entry name" value="beta-beta-alpha zinc fingers"/>
    <property type="match status" value="1"/>
</dbReference>
<keyword evidence="1" id="KW-0479">Metal-binding</keyword>
<accession>S8AX03</accession>
<keyword evidence="4" id="KW-0862">Zinc</keyword>
<evidence type="ECO:0000256" key="3">
    <source>
        <dbReference type="ARBA" id="ARBA00022771"/>
    </source>
</evidence>
<evidence type="ECO:0000256" key="1">
    <source>
        <dbReference type="ARBA" id="ARBA00022723"/>
    </source>
</evidence>
<dbReference type="PROSITE" id="PS50157">
    <property type="entry name" value="ZINC_FINGER_C2H2_2"/>
    <property type="match status" value="2"/>
</dbReference>
<evidence type="ECO:0000256" key="5">
    <source>
        <dbReference type="PROSITE-ProRule" id="PRU00042"/>
    </source>
</evidence>
<dbReference type="InterPro" id="IPR013087">
    <property type="entry name" value="Znf_C2H2_type"/>
</dbReference>
<reference evidence="7 8" key="1">
    <citation type="journal article" date="2013" name="PLoS Genet.">
        <title>Genomic mechanisms accounting for the adaptation to parasitism in nematode-trapping fungi.</title>
        <authorList>
            <person name="Meerupati T."/>
            <person name="Andersson K.M."/>
            <person name="Friman E."/>
            <person name="Kumar D."/>
            <person name="Tunlid A."/>
            <person name="Ahren D."/>
        </authorList>
    </citation>
    <scope>NUCLEOTIDE SEQUENCE [LARGE SCALE GENOMIC DNA]</scope>
    <source>
        <strain evidence="7 8">CBS 200.50</strain>
    </source>
</reference>
<keyword evidence="2" id="KW-0677">Repeat</keyword>
<keyword evidence="8" id="KW-1185">Reference proteome</keyword>
<gene>
    <name evidence="7" type="ORF">H072_469</name>
</gene>
<name>S8AX03_DACHA</name>
<evidence type="ECO:0000256" key="2">
    <source>
        <dbReference type="ARBA" id="ARBA00022737"/>
    </source>
</evidence>
<dbReference type="SMART" id="SM00355">
    <property type="entry name" value="ZnF_C2H2"/>
    <property type="match status" value="4"/>
</dbReference>
<protein>
    <recommendedName>
        <fullName evidence="6">C2H2-type domain-containing protein</fullName>
    </recommendedName>
</protein>
<organism evidence="7 8">
    <name type="scientific">Dactylellina haptotyla (strain CBS 200.50)</name>
    <name type="common">Nematode-trapping fungus</name>
    <name type="synonym">Monacrosporium haptotylum</name>
    <dbReference type="NCBI Taxonomy" id="1284197"/>
    <lineage>
        <taxon>Eukaryota</taxon>
        <taxon>Fungi</taxon>
        <taxon>Dikarya</taxon>
        <taxon>Ascomycota</taxon>
        <taxon>Pezizomycotina</taxon>
        <taxon>Orbiliomycetes</taxon>
        <taxon>Orbiliales</taxon>
        <taxon>Orbiliaceae</taxon>
        <taxon>Dactylellina</taxon>
    </lineage>
</organism>
<evidence type="ECO:0000313" key="8">
    <source>
        <dbReference type="Proteomes" id="UP000015100"/>
    </source>
</evidence>
<dbReference type="GO" id="GO:0008270">
    <property type="term" value="F:zinc ion binding"/>
    <property type="evidence" value="ECO:0007669"/>
    <property type="project" value="UniProtKB-KW"/>
</dbReference>
<sequence length="251" mass="28237">MVSSTMGYYCFRCELVFVHKVSYDGHLDGNARHNICSICSEDFEDPGKLKEHENKAHNAAKNLDTVSTVIGLYLLLIVENGKHKKKAPDSEVQHLQSAAHTGKQQICPCGYKAKRPFSMLTHIEISNCPKKYTGHRLMHLISISVQRTSKGSFEPGANIILHRESKFMNNPIAAMDQESKDHTLIAYDEKRNRYVCQYCLGRFGTAAGLEKHVVEAKPDDGGVFYICGTCNKEFKYPSDLYQHHGSGSCRH</sequence>
<comment type="caution">
    <text evidence="7">The sequence shown here is derived from an EMBL/GenBank/DDBJ whole genome shotgun (WGS) entry which is preliminary data.</text>
</comment>
<evidence type="ECO:0000259" key="6">
    <source>
        <dbReference type="PROSITE" id="PS50157"/>
    </source>
</evidence>
<feature type="domain" description="C2H2-type" evidence="6">
    <location>
        <begin position="225"/>
        <end position="251"/>
    </location>
</feature>
<dbReference type="Gene3D" id="3.30.160.60">
    <property type="entry name" value="Classic Zinc Finger"/>
    <property type="match status" value="1"/>
</dbReference>
<reference evidence="8" key="2">
    <citation type="submission" date="2013-04" db="EMBL/GenBank/DDBJ databases">
        <title>Genomic mechanisms accounting for the adaptation to parasitism in nematode-trapping fungi.</title>
        <authorList>
            <person name="Ahren D.G."/>
        </authorList>
    </citation>
    <scope>NUCLEOTIDE SEQUENCE [LARGE SCALE GENOMIC DNA]</scope>
    <source>
        <strain evidence="8">CBS 200.50</strain>
    </source>
</reference>
<keyword evidence="3 5" id="KW-0863">Zinc-finger</keyword>
<dbReference type="EMBL" id="AQGS01000013">
    <property type="protein sequence ID" value="EPS45531.1"/>
    <property type="molecule type" value="Genomic_DNA"/>
</dbReference>
<dbReference type="InterPro" id="IPR036236">
    <property type="entry name" value="Znf_C2H2_sf"/>
</dbReference>
<dbReference type="AlphaFoldDB" id="S8AX03"/>
<dbReference type="OrthoDB" id="6105938at2759"/>
<feature type="domain" description="C2H2-type" evidence="6">
    <location>
        <begin position="34"/>
        <end position="62"/>
    </location>
</feature>